<reference evidence="1" key="1">
    <citation type="journal article" date="2014" name="Int. J. Syst. Evol. Microbiol.">
        <title>Complete genome sequence of Corynebacterium casei LMG S-19264T (=DSM 44701T), isolated from a smear-ripened cheese.</title>
        <authorList>
            <consortium name="US DOE Joint Genome Institute (JGI-PGF)"/>
            <person name="Walter F."/>
            <person name="Albersmeier A."/>
            <person name="Kalinowski J."/>
            <person name="Ruckert C."/>
        </authorList>
    </citation>
    <scope>NUCLEOTIDE SEQUENCE</scope>
    <source>
        <strain evidence="1">KCTC 32437</strain>
    </source>
</reference>
<accession>A0A918SFT0</accession>
<protein>
    <submittedName>
        <fullName evidence="1">DUF1365 domain-containing protein</fullName>
    </submittedName>
</protein>
<dbReference type="AlphaFoldDB" id="A0A918SFT0"/>
<evidence type="ECO:0000313" key="1">
    <source>
        <dbReference type="EMBL" id="GHA36898.1"/>
    </source>
</evidence>
<dbReference type="RefSeq" id="WP_189427198.1">
    <property type="nucleotide sequence ID" value="NZ_BMZE01000004.1"/>
</dbReference>
<dbReference type="PANTHER" id="PTHR33973">
    <property type="entry name" value="OS07G0153300 PROTEIN"/>
    <property type="match status" value="1"/>
</dbReference>
<reference evidence="1" key="2">
    <citation type="submission" date="2020-09" db="EMBL/GenBank/DDBJ databases">
        <authorList>
            <person name="Sun Q."/>
            <person name="Kim S."/>
        </authorList>
    </citation>
    <scope>NUCLEOTIDE SEQUENCE</scope>
    <source>
        <strain evidence="1">KCTC 32437</strain>
    </source>
</reference>
<name>A0A918SFT0_9HYPH</name>
<keyword evidence="2" id="KW-1185">Reference proteome</keyword>
<comment type="caution">
    <text evidence="1">The sequence shown here is derived from an EMBL/GenBank/DDBJ whole genome shotgun (WGS) entry which is preliminary data.</text>
</comment>
<evidence type="ECO:0000313" key="2">
    <source>
        <dbReference type="Proteomes" id="UP000646579"/>
    </source>
</evidence>
<sequence>MGGGVRASELGALYCGTVVHKRSRPKRHVLRYRVFSMLVDLDSLESLDQKLRFFSLNRFNFFSIRRSDFGPHDGSSPAEFLRQKARSEGVSEPITRIRMLAYPRMFGFAFNPITVYFLEVGDEELAMMVYEVRNTFGEHHFYSAQVDDDETVSHTAAKAFYVSPFNTLEGRYRFSIRPPKEEVFIGVTLSTDEGGLLTAYFEGQHRELTDAALLKLGLEYPFMTAKVLFAIHWEALKLWLKGVPPTLKLRRKSAQSSVPRQVKTTKRYE</sequence>
<dbReference type="InterPro" id="IPR010775">
    <property type="entry name" value="DUF1365"/>
</dbReference>
<gene>
    <name evidence="1" type="ORF">GCM10007989_36290</name>
</gene>
<dbReference type="PANTHER" id="PTHR33973:SF4">
    <property type="entry name" value="OS07G0153300 PROTEIN"/>
    <property type="match status" value="1"/>
</dbReference>
<organism evidence="1 2">
    <name type="scientific">Devosia pacifica</name>
    <dbReference type="NCBI Taxonomy" id="1335967"/>
    <lineage>
        <taxon>Bacteria</taxon>
        <taxon>Pseudomonadati</taxon>
        <taxon>Pseudomonadota</taxon>
        <taxon>Alphaproteobacteria</taxon>
        <taxon>Hyphomicrobiales</taxon>
        <taxon>Devosiaceae</taxon>
        <taxon>Devosia</taxon>
    </lineage>
</organism>
<dbReference type="EMBL" id="BMZE01000004">
    <property type="protein sequence ID" value="GHA36898.1"/>
    <property type="molecule type" value="Genomic_DNA"/>
</dbReference>
<proteinExistence type="predicted"/>
<dbReference type="Pfam" id="PF07103">
    <property type="entry name" value="DUF1365"/>
    <property type="match status" value="1"/>
</dbReference>
<dbReference type="Proteomes" id="UP000646579">
    <property type="component" value="Unassembled WGS sequence"/>
</dbReference>